<dbReference type="PANTHER" id="PTHR37299:SF1">
    <property type="entry name" value="STAGE 0 SPORULATION PROTEIN A HOMOLOG"/>
    <property type="match status" value="1"/>
</dbReference>
<name>A0A645CPK1_9ZZZZ</name>
<keyword evidence="1" id="KW-1133">Transmembrane helix</keyword>
<dbReference type="Gene3D" id="2.40.50.1020">
    <property type="entry name" value="LytTr DNA-binding domain"/>
    <property type="match status" value="1"/>
</dbReference>
<feature type="domain" description="HTH LytTR-type" evidence="2">
    <location>
        <begin position="136"/>
        <end position="239"/>
    </location>
</feature>
<keyword evidence="1" id="KW-0472">Membrane</keyword>
<dbReference type="SMART" id="SM00850">
    <property type="entry name" value="LytTR"/>
    <property type="match status" value="1"/>
</dbReference>
<dbReference type="GO" id="GO:0003677">
    <property type="term" value="F:DNA binding"/>
    <property type="evidence" value="ECO:0007669"/>
    <property type="project" value="InterPro"/>
</dbReference>
<proteinExistence type="predicted"/>
<gene>
    <name evidence="3" type="ORF">SDC9_126011</name>
</gene>
<dbReference type="Pfam" id="PF04397">
    <property type="entry name" value="LytTR"/>
    <property type="match status" value="1"/>
</dbReference>
<feature type="transmembrane region" description="Helical" evidence="1">
    <location>
        <begin position="65"/>
        <end position="84"/>
    </location>
</feature>
<feature type="transmembrane region" description="Helical" evidence="1">
    <location>
        <begin position="12"/>
        <end position="30"/>
    </location>
</feature>
<dbReference type="PROSITE" id="PS50930">
    <property type="entry name" value="HTH_LYTTR"/>
    <property type="match status" value="1"/>
</dbReference>
<dbReference type="EMBL" id="VSSQ01029037">
    <property type="protein sequence ID" value="MPM78996.1"/>
    <property type="molecule type" value="Genomic_DNA"/>
</dbReference>
<sequence length="239" mass="26971">MLEVLSTKRVATAVTAVVFLSLLLYLYSPVRFEVSFVWSLVYCTTVFTLLFLYSTFSKYVRRQRAIVAITAAALVVSVSVLYTLSSLLSIAGKEDTLHILPLATLFGSLLWLLAGREKPKEAAHEQGKSDETLTRISVKDGSRIHIIKTDKIEYIQSYGDYVQIFSEGQKHIKELTMKYLESSLPMMFVRIHRSCIVNSSMISRIEQYGKESYNVHLKNGTCLKASATGYKSLKQFLSI</sequence>
<comment type="caution">
    <text evidence="3">The sequence shown here is derived from an EMBL/GenBank/DDBJ whole genome shotgun (WGS) entry which is preliminary data.</text>
</comment>
<feature type="transmembrane region" description="Helical" evidence="1">
    <location>
        <begin position="36"/>
        <end position="53"/>
    </location>
</feature>
<feature type="transmembrane region" description="Helical" evidence="1">
    <location>
        <begin position="96"/>
        <end position="114"/>
    </location>
</feature>
<accession>A0A645CPK1</accession>
<dbReference type="PANTHER" id="PTHR37299">
    <property type="entry name" value="TRANSCRIPTIONAL REGULATOR-RELATED"/>
    <property type="match status" value="1"/>
</dbReference>
<dbReference type="AlphaFoldDB" id="A0A645CPK1"/>
<dbReference type="GO" id="GO:0000156">
    <property type="term" value="F:phosphorelay response regulator activity"/>
    <property type="evidence" value="ECO:0007669"/>
    <property type="project" value="InterPro"/>
</dbReference>
<keyword evidence="1" id="KW-0812">Transmembrane</keyword>
<dbReference type="InterPro" id="IPR046947">
    <property type="entry name" value="LytR-like"/>
</dbReference>
<reference evidence="3" key="1">
    <citation type="submission" date="2019-08" db="EMBL/GenBank/DDBJ databases">
        <authorList>
            <person name="Kucharzyk K."/>
            <person name="Murdoch R.W."/>
            <person name="Higgins S."/>
            <person name="Loffler F."/>
        </authorList>
    </citation>
    <scope>NUCLEOTIDE SEQUENCE</scope>
</reference>
<evidence type="ECO:0000259" key="2">
    <source>
        <dbReference type="PROSITE" id="PS50930"/>
    </source>
</evidence>
<organism evidence="3">
    <name type="scientific">bioreactor metagenome</name>
    <dbReference type="NCBI Taxonomy" id="1076179"/>
    <lineage>
        <taxon>unclassified sequences</taxon>
        <taxon>metagenomes</taxon>
        <taxon>ecological metagenomes</taxon>
    </lineage>
</organism>
<evidence type="ECO:0000313" key="3">
    <source>
        <dbReference type="EMBL" id="MPM78996.1"/>
    </source>
</evidence>
<protein>
    <recommendedName>
        <fullName evidence="2">HTH LytTR-type domain-containing protein</fullName>
    </recommendedName>
</protein>
<evidence type="ECO:0000256" key="1">
    <source>
        <dbReference type="SAM" id="Phobius"/>
    </source>
</evidence>
<dbReference type="InterPro" id="IPR007492">
    <property type="entry name" value="LytTR_DNA-bd_dom"/>
</dbReference>